<evidence type="ECO:0000256" key="12">
    <source>
        <dbReference type="HAMAP-Rule" id="MF_00614"/>
    </source>
</evidence>
<dbReference type="GO" id="GO:0043137">
    <property type="term" value="P:DNA replication, removal of RNA primer"/>
    <property type="evidence" value="ECO:0007669"/>
    <property type="project" value="UniProtKB-UniRule"/>
</dbReference>
<evidence type="ECO:0000313" key="18">
    <source>
        <dbReference type="Proteomes" id="UP000239462"/>
    </source>
</evidence>
<dbReference type="EMBL" id="JACDUO010000001">
    <property type="protein sequence ID" value="MBA2863414.1"/>
    <property type="molecule type" value="Genomic_DNA"/>
</dbReference>
<feature type="binding site" evidence="12">
    <location>
        <position position="152"/>
    </location>
    <ligand>
        <name>Mg(2+)</name>
        <dbReference type="ChEBI" id="CHEBI:18420"/>
        <label>1</label>
    </ligand>
</feature>
<feature type="binding site" evidence="12">
    <location>
        <position position="27"/>
    </location>
    <ligand>
        <name>Mg(2+)</name>
        <dbReference type="ChEBI" id="CHEBI:18420"/>
        <label>1</label>
    </ligand>
</feature>
<dbReference type="SMART" id="SM00484">
    <property type="entry name" value="XPGI"/>
    <property type="match status" value="1"/>
</dbReference>
<keyword evidence="2 12" id="KW-0540">Nuclease</keyword>
<keyword evidence="1 12" id="KW-0235">DNA replication</keyword>
<evidence type="ECO:0000313" key="19">
    <source>
        <dbReference type="Proteomes" id="UP000567099"/>
    </source>
</evidence>
<dbReference type="RefSeq" id="WP_104838295.1">
    <property type="nucleotide sequence ID" value="NZ_CP026606.1"/>
</dbReference>
<evidence type="ECO:0000313" key="16">
    <source>
        <dbReference type="EMBL" id="MBA2863414.1"/>
    </source>
</evidence>
<sequence length="324" mass="36913">MGVQFGDLIPKTEISLKFLRNKTVAIDAMNVIYQFLSSIRLRDGSPLKNKNGDITSTYNGIFYKTIYMLENGMTPIWVFDGKSHELKEKTKEERRKSRKGALDSYMEAKEQNNLEEMQKYAKRANFLDRKTVDNSKKLLELMGIPYINAPSEGEAQCAELVKANNAFCVISQDYDSILYGAEYVVKNITSSNKDIELIELEKTLSELNISRDQLIDAAILIGTDYNPGGLKGFGPKKAIDTVKKGKMENYISEIENYSEIRKIFDEPDVVSNYDITLKTPNCDELAEFLIEENDFSKDRILPNIEKISNLLGNKKSQKSLEAWF</sequence>
<dbReference type="GeneID" id="36102613"/>
<feature type="binding site" evidence="12">
    <location>
        <position position="224"/>
    </location>
    <ligand>
        <name>Mg(2+)</name>
        <dbReference type="ChEBI" id="CHEBI:18420"/>
        <label>2</label>
    </ligand>
</feature>
<feature type="binding site" evidence="12">
    <location>
        <position position="80"/>
    </location>
    <ligand>
        <name>Mg(2+)</name>
        <dbReference type="ChEBI" id="CHEBI:18420"/>
        <label>1</label>
    </ligand>
</feature>
<keyword evidence="7 12" id="KW-0269">Exonuclease</keyword>
<evidence type="ECO:0000256" key="9">
    <source>
        <dbReference type="ARBA" id="ARBA00023204"/>
    </source>
</evidence>
<comment type="cofactor">
    <cofactor evidence="12">
        <name>Mg(2+)</name>
        <dbReference type="ChEBI" id="CHEBI:18420"/>
    </cofactor>
    <text evidence="12">Binds 2 magnesium ions per subunit. They probably participate in the reaction catalyzed by the enzyme. May bind an additional third magnesium ion after substrate binding.</text>
</comment>
<evidence type="ECO:0000256" key="5">
    <source>
        <dbReference type="ARBA" id="ARBA00022763"/>
    </source>
</evidence>
<dbReference type="KEGG" id="mmad:MMJJ_15290"/>
<evidence type="ECO:0000256" key="7">
    <source>
        <dbReference type="ARBA" id="ARBA00022839"/>
    </source>
</evidence>
<dbReference type="HAMAP" id="MF_00614">
    <property type="entry name" value="Fen"/>
    <property type="match status" value="1"/>
</dbReference>
<dbReference type="GO" id="GO:0003677">
    <property type="term" value="F:DNA binding"/>
    <property type="evidence" value="ECO:0007669"/>
    <property type="project" value="UniProtKB-UniRule"/>
</dbReference>
<dbReference type="InterPro" id="IPR019973">
    <property type="entry name" value="Flap_endonuc_arc"/>
</dbReference>
<evidence type="ECO:0000256" key="2">
    <source>
        <dbReference type="ARBA" id="ARBA00022722"/>
    </source>
</evidence>
<proteinExistence type="inferred from homology"/>
<dbReference type="InterPro" id="IPR006085">
    <property type="entry name" value="XPG_DNA_repair_N"/>
</dbReference>
<comment type="subunit">
    <text evidence="11 12">Interacts with PCNA. PCNA stimulates the nuclease activity without altering cleavage specificity.</text>
</comment>
<feature type="domain" description="XPG N-terminal" evidence="14">
    <location>
        <begin position="1"/>
        <end position="101"/>
    </location>
</feature>
<dbReference type="SUPFAM" id="SSF47807">
    <property type="entry name" value="5' to 3' exonuclease, C-terminal subdomain"/>
    <property type="match status" value="1"/>
</dbReference>
<dbReference type="Gene3D" id="3.40.50.1010">
    <property type="entry name" value="5'-nuclease"/>
    <property type="match status" value="1"/>
</dbReference>
<evidence type="ECO:0000313" key="20">
    <source>
        <dbReference type="Proteomes" id="UP000590564"/>
    </source>
</evidence>
<feature type="region of interest" description="Interaction with PCNA" evidence="12">
    <location>
        <begin position="316"/>
        <end position="324"/>
    </location>
</feature>
<dbReference type="Proteomes" id="UP000239462">
    <property type="component" value="Chromosome"/>
</dbReference>
<reference evidence="16 19" key="3">
    <citation type="submission" date="2020-07" db="EMBL/GenBank/DDBJ databases">
        <title>Genomic Encyclopedia of Type Strains, Phase IV (KMG-V): Genome sequencing to study the core and pangenomes of soil and plant-associated prokaryotes.</title>
        <authorList>
            <person name="Whitman W."/>
        </authorList>
    </citation>
    <scope>NUCLEOTIDE SEQUENCE [LARGE SCALE GENOMIC DNA]</scope>
    <source>
        <strain evidence="16 19">C13</strain>
        <strain evidence="17 20">D1</strain>
    </source>
</reference>
<feature type="binding site" evidence="12">
    <location>
        <position position="175"/>
    </location>
    <ligand>
        <name>Mg(2+)</name>
        <dbReference type="ChEBI" id="CHEBI:18420"/>
        <label>2</label>
    </ligand>
</feature>
<keyword evidence="9 12" id="KW-0234">DNA repair</keyword>
<dbReference type="InterPro" id="IPR006086">
    <property type="entry name" value="XPG-I_dom"/>
</dbReference>
<dbReference type="EMBL" id="JACHED010000001">
    <property type="protein sequence ID" value="MBB6496582.1"/>
    <property type="molecule type" value="Genomic_DNA"/>
</dbReference>
<evidence type="ECO:0000256" key="4">
    <source>
        <dbReference type="ARBA" id="ARBA00022759"/>
    </source>
</evidence>
<gene>
    <name evidence="12" type="primary">fen</name>
    <name evidence="16" type="ORF">HNP94_000414</name>
    <name evidence="17" type="ORF">HNP96_000603</name>
    <name evidence="15" type="ORF">MMJJ_15290</name>
</gene>
<dbReference type="InterPro" id="IPR023426">
    <property type="entry name" value="Flap_endonuc"/>
</dbReference>
<evidence type="ECO:0000256" key="8">
    <source>
        <dbReference type="ARBA" id="ARBA00022842"/>
    </source>
</evidence>
<evidence type="ECO:0000256" key="11">
    <source>
        <dbReference type="ARBA" id="ARBA00065981"/>
    </source>
</evidence>
<dbReference type="Pfam" id="PF00867">
    <property type="entry name" value="XPG_I"/>
    <property type="match status" value="1"/>
</dbReference>
<evidence type="ECO:0000313" key="17">
    <source>
        <dbReference type="EMBL" id="MBB6496582.1"/>
    </source>
</evidence>
<dbReference type="Gene3D" id="1.10.150.20">
    <property type="entry name" value="5' to 3' exonuclease, C-terminal subdomain"/>
    <property type="match status" value="1"/>
</dbReference>
<name>A0A2L1CC35_METMI</name>
<evidence type="ECO:0000256" key="1">
    <source>
        <dbReference type="ARBA" id="ARBA00022705"/>
    </source>
</evidence>
<dbReference type="InterPro" id="IPR036279">
    <property type="entry name" value="5-3_exonuclease_C_sf"/>
</dbReference>
<dbReference type="Proteomes" id="UP000590564">
    <property type="component" value="Unassembled WGS sequence"/>
</dbReference>
<feature type="region of interest" description="I-domain" evidence="12">
    <location>
        <begin position="116"/>
        <end position="245"/>
    </location>
</feature>
<dbReference type="Pfam" id="PF00752">
    <property type="entry name" value="XPG_N"/>
    <property type="match status" value="1"/>
</dbReference>
<feature type="binding site" evidence="12">
    <location>
        <position position="154"/>
    </location>
    <ligand>
        <name>Mg(2+)</name>
        <dbReference type="ChEBI" id="CHEBI:18420"/>
        <label>1</label>
    </ligand>
</feature>
<dbReference type="GO" id="GO:0017108">
    <property type="term" value="F:5'-flap endonuclease activity"/>
    <property type="evidence" value="ECO:0007669"/>
    <property type="project" value="UniProtKB-UniRule"/>
</dbReference>
<protein>
    <recommendedName>
        <fullName evidence="12">Flap endonuclease 1</fullName>
        <shortName evidence="12">FEN-1</shortName>
        <ecNumber evidence="12">3.1.-.-</ecNumber>
    </recommendedName>
    <alternativeName>
        <fullName evidence="12">Flap structure-specific endonuclease 1</fullName>
    </alternativeName>
</protein>
<evidence type="ECO:0000259" key="14">
    <source>
        <dbReference type="SMART" id="SM00485"/>
    </source>
</evidence>
<dbReference type="FunFam" id="3.40.50.1010:FF:000016">
    <property type="entry name" value="Flap endonuclease 1"/>
    <property type="match status" value="1"/>
</dbReference>
<dbReference type="SMART" id="SM00485">
    <property type="entry name" value="XPGN"/>
    <property type="match status" value="1"/>
</dbReference>
<evidence type="ECO:0000259" key="13">
    <source>
        <dbReference type="SMART" id="SM00484"/>
    </source>
</evidence>
<dbReference type="AlphaFoldDB" id="A0A2L1CC35"/>
<keyword evidence="3 12" id="KW-0479">Metal-binding</keyword>
<keyword evidence="4 12" id="KW-0255">Endonuclease</keyword>
<evidence type="ECO:0000256" key="6">
    <source>
        <dbReference type="ARBA" id="ARBA00022801"/>
    </source>
</evidence>
<accession>A0A2L1CC35</accession>
<evidence type="ECO:0000256" key="3">
    <source>
        <dbReference type="ARBA" id="ARBA00022723"/>
    </source>
</evidence>
<dbReference type="NCBIfam" id="TIGR03674">
    <property type="entry name" value="fen_arch"/>
    <property type="match status" value="1"/>
</dbReference>
<reference evidence="15" key="2">
    <citation type="submission" date="2018-02" db="EMBL/GenBank/DDBJ databases">
        <title>Complete genome sequence of the Methanococcus maripaludis type strain JJ (DSM 2067), a model for selenoprotein synthesis in Archaea.</title>
        <authorList>
            <person name="Poehlein A."/>
            <person name="Heym D."/>
            <person name="Quitzke V."/>
            <person name="Fersch J."/>
            <person name="Daniel R."/>
            <person name="Rother M."/>
        </authorList>
    </citation>
    <scope>NUCLEOTIDE SEQUENCE [LARGE SCALE GENOMIC DNA]</scope>
    <source>
        <strain evidence="15">DSM 2067</strain>
    </source>
</reference>
<keyword evidence="8 12" id="KW-0460">Magnesium</keyword>
<dbReference type="InterPro" id="IPR029060">
    <property type="entry name" value="PIN-like_dom_sf"/>
</dbReference>
<reference evidence="18" key="1">
    <citation type="journal article" date="2018" name="Genome Announc.">
        <title>Complete Genome Sequence of the Methanococcus maripaludis Type Strain JJ (DSM 2067), a Model for Selenoprotein Synthesis in Archaea.</title>
        <authorList>
            <person name="Poehlein A."/>
            <person name="Heym D."/>
            <person name="Quitzke V."/>
            <person name="Fersch J."/>
            <person name="Daniel R."/>
            <person name="Rother M."/>
        </authorList>
    </citation>
    <scope>NUCLEOTIDE SEQUENCE [LARGE SCALE GENOMIC DNA]</scope>
    <source>
        <strain evidence="18">DSM 2067</strain>
    </source>
</reference>
<dbReference type="GO" id="GO:0000287">
    <property type="term" value="F:magnesium ion binding"/>
    <property type="evidence" value="ECO:0007669"/>
    <property type="project" value="UniProtKB-UniRule"/>
</dbReference>
<dbReference type="SMART" id="SM00279">
    <property type="entry name" value="HhH2"/>
    <property type="match status" value="1"/>
</dbReference>
<dbReference type="InterPro" id="IPR006084">
    <property type="entry name" value="XPG/Rad2"/>
</dbReference>
<organism evidence="15 18">
    <name type="scientific">Methanococcus maripaludis</name>
    <name type="common">Methanococcus deltae</name>
    <dbReference type="NCBI Taxonomy" id="39152"/>
    <lineage>
        <taxon>Archaea</taxon>
        <taxon>Methanobacteriati</taxon>
        <taxon>Methanobacteriota</taxon>
        <taxon>Methanomada group</taxon>
        <taxon>Methanococci</taxon>
        <taxon>Methanococcales</taxon>
        <taxon>Methanococcaceae</taxon>
        <taxon>Methanococcus</taxon>
    </lineage>
</organism>
<dbReference type="GO" id="GO:0008409">
    <property type="term" value="F:5'-3' exonuclease activity"/>
    <property type="evidence" value="ECO:0007669"/>
    <property type="project" value="UniProtKB-UniRule"/>
</dbReference>
<feature type="domain" description="XPG-I" evidence="13">
    <location>
        <begin position="140"/>
        <end position="209"/>
    </location>
</feature>
<evidence type="ECO:0000256" key="10">
    <source>
        <dbReference type="ARBA" id="ARBA00024702"/>
    </source>
</evidence>
<dbReference type="Proteomes" id="UP000567099">
    <property type="component" value="Unassembled WGS sequence"/>
</dbReference>
<feature type="region of interest" description="N-domain" evidence="12">
    <location>
        <begin position="1"/>
        <end position="98"/>
    </location>
</feature>
<dbReference type="InterPro" id="IPR008918">
    <property type="entry name" value="HhH2"/>
</dbReference>
<comment type="similarity">
    <text evidence="12">Belongs to the XPG/RAD2 endonuclease family. FEN1 subfamily.</text>
</comment>
<dbReference type="EMBL" id="CP026606">
    <property type="protein sequence ID" value="AVB76904.1"/>
    <property type="molecule type" value="Genomic_DNA"/>
</dbReference>
<keyword evidence="5 12" id="KW-0227">DNA damage</keyword>
<keyword evidence="6 12" id="KW-0378">Hydrolase</keyword>
<dbReference type="CDD" id="cd09867">
    <property type="entry name" value="PIN_FEN1"/>
    <property type="match status" value="1"/>
</dbReference>
<evidence type="ECO:0000313" key="15">
    <source>
        <dbReference type="EMBL" id="AVB76904.1"/>
    </source>
</evidence>
<comment type="function">
    <text evidence="12">Structure-specific nuclease with 5'-flap endonuclease and 5'-3' exonuclease activities involved in DNA replication and repair. During DNA replication, cleaves the 5'-overhanging flap structure that is generated by displacement synthesis when DNA polymerase encounters the 5'-end of a downstream Okazaki fragment. Binds the unpaired 3'-DNA end and kinks the DNA to facilitate 5' cleavage specificity. Cleaves one nucleotide into the double-stranded DNA from the junction in flap DNA, leaving a nick for ligation. Also involved in the base excision repair (BER) pathway. Acts as a genome stabilization factor that prevents flaps from equilibrating into structurs that lead to duplications and deletions. Also possesses 5'-3' exonuclease activity on nicked or gapped double-stranded DNA.</text>
</comment>
<dbReference type="PANTHER" id="PTHR11081">
    <property type="entry name" value="FLAP ENDONUCLEASE FAMILY MEMBER"/>
    <property type="match status" value="1"/>
</dbReference>
<dbReference type="GO" id="GO:0006281">
    <property type="term" value="P:DNA repair"/>
    <property type="evidence" value="ECO:0007669"/>
    <property type="project" value="UniProtKB-UniRule"/>
</dbReference>
<comment type="function">
    <text evidence="10">Structure-specific nuclease with 5'-flap endonuclease and 5'-3' exonuclease activities involved in DNA replication and repair. During DNA replication, cleaves the 5'-overhanging flap structure that is generated by displacement synthesis when DNA polymerase encounters the 5'-end of a downstream Okazaki fragment. Binds the unpaired 3'-DNA end and kinks the DNA to facilitate 5' cleavage specificity. Cleaves one nucleotide into the double-stranded DNA from the junction in flap DNA, leaving a nick for ligation. Also involved in the base excision repair (BER) pathway. Acts as a genome stabilization factor that prevents flaps from equilibrating into structures that lead to duplications and deletions. Also possesses 5'-3' exonuclease activity on nicked or gapped double-stranded DNA.</text>
</comment>
<feature type="binding site" evidence="12">
    <location>
        <position position="173"/>
    </location>
    <ligand>
        <name>Mg(2+)</name>
        <dbReference type="ChEBI" id="CHEBI:18420"/>
        <label>2</label>
    </ligand>
</feature>
<dbReference type="SUPFAM" id="SSF88723">
    <property type="entry name" value="PIN domain-like"/>
    <property type="match status" value="1"/>
</dbReference>
<dbReference type="PRINTS" id="PR00853">
    <property type="entry name" value="XPGRADSUPER"/>
</dbReference>
<dbReference type="EC" id="3.1.-.-" evidence="12"/>
<dbReference type="PANTHER" id="PTHR11081:SF9">
    <property type="entry name" value="FLAP ENDONUCLEASE 1"/>
    <property type="match status" value="1"/>
</dbReference>